<dbReference type="EMBL" id="KE651167">
    <property type="protein sequence ID" value="EEB08321.1"/>
    <property type="molecule type" value="Genomic_DNA"/>
</dbReference>
<sequence length="249" mass="26910">MSKLSQERVTESSDEDISDSSMEEDAPLQSKLAAAKKPSATSAAPKASAKAVANLIPQTPEGFSKIEGQLGHLARDFEKEDRVVLVRLPPSVTADDIEEMQLGKRATIKLKDQKKACAVVQNSATTLKVFVPQEDGVYVRKPVLKSVAVVETPEFVDPAPDVKVDREQPTVPQPKDLYQHFHPIGDVQTTGAAANAPVASSEQQDVEMAVPENEAAPAAKSKEEPKKKKQKKSSSSKSDGKKSSKKRKD</sequence>
<gene>
    <name evidence="3" type="primary">rpa34</name>
    <name evidence="2" type="ORF">SJAG_03468</name>
</gene>
<dbReference type="JaponicusDB" id="SJAG_03468">
    <property type="gene designation" value="rpa34"/>
</dbReference>
<evidence type="ECO:0000313" key="3">
    <source>
        <dbReference type="JaponicusDB" id="SJAG_03468"/>
    </source>
</evidence>
<organism evidence="2 4">
    <name type="scientific">Schizosaccharomyces japonicus (strain yFS275 / FY16936)</name>
    <name type="common">Fission yeast</name>
    <dbReference type="NCBI Taxonomy" id="402676"/>
    <lineage>
        <taxon>Eukaryota</taxon>
        <taxon>Fungi</taxon>
        <taxon>Dikarya</taxon>
        <taxon>Ascomycota</taxon>
        <taxon>Taphrinomycotina</taxon>
        <taxon>Schizosaccharomycetes</taxon>
        <taxon>Schizosaccharomycetales</taxon>
        <taxon>Schizosaccharomycetaceae</taxon>
        <taxon>Schizosaccharomyces</taxon>
    </lineage>
</organism>
<proteinExistence type="predicted"/>
<dbReference type="AlphaFoldDB" id="B6K4B4"/>
<dbReference type="GeneID" id="7051665"/>
<dbReference type="InterPro" id="IPR013240">
    <property type="entry name" value="DNA-dir_RNA_pol1_su_RPA34"/>
</dbReference>
<dbReference type="VEuPathDB" id="FungiDB:SJAG_03468"/>
<dbReference type="GO" id="GO:0000428">
    <property type="term" value="C:DNA-directed RNA polymerase complex"/>
    <property type="evidence" value="ECO:0007669"/>
    <property type="project" value="UniProtKB-KW"/>
</dbReference>
<evidence type="ECO:0000256" key="1">
    <source>
        <dbReference type="SAM" id="MobiDB-lite"/>
    </source>
</evidence>
<keyword evidence="4" id="KW-1185">Reference proteome</keyword>
<dbReference type="RefSeq" id="XP_002174614.1">
    <property type="nucleotide sequence ID" value="XM_002174578.2"/>
</dbReference>
<dbReference type="STRING" id="402676.B6K4B4"/>
<keyword evidence="2" id="KW-0240">DNA-directed RNA polymerase</keyword>
<evidence type="ECO:0000313" key="2">
    <source>
        <dbReference type="EMBL" id="EEB08321.1"/>
    </source>
</evidence>
<reference evidence="2 4" key="1">
    <citation type="journal article" date="2011" name="Science">
        <title>Comparative functional genomics of the fission yeasts.</title>
        <authorList>
            <person name="Rhind N."/>
            <person name="Chen Z."/>
            <person name="Yassour M."/>
            <person name="Thompson D.A."/>
            <person name="Haas B.J."/>
            <person name="Habib N."/>
            <person name="Wapinski I."/>
            <person name="Roy S."/>
            <person name="Lin M.F."/>
            <person name="Heiman D.I."/>
            <person name="Young S.K."/>
            <person name="Furuya K."/>
            <person name="Guo Y."/>
            <person name="Pidoux A."/>
            <person name="Chen H.M."/>
            <person name="Robbertse B."/>
            <person name="Goldberg J.M."/>
            <person name="Aoki K."/>
            <person name="Bayne E.H."/>
            <person name="Berlin A.M."/>
            <person name="Desjardins C.A."/>
            <person name="Dobbs E."/>
            <person name="Dukaj L."/>
            <person name="Fan L."/>
            <person name="FitzGerald M.G."/>
            <person name="French C."/>
            <person name="Gujja S."/>
            <person name="Hansen K."/>
            <person name="Keifenheim D."/>
            <person name="Levin J.Z."/>
            <person name="Mosher R.A."/>
            <person name="Mueller C.A."/>
            <person name="Pfiffner J."/>
            <person name="Priest M."/>
            <person name="Russ C."/>
            <person name="Smialowska A."/>
            <person name="Swoboda P."/>
            <person name="Sykes S.M."/>
            <person name="Vaughn M."/>
            <person name="Vengrova S."/>
            <person name="Yoder R."/>
            <person name="Zeng Q."/>
            <person name="Allshire R."/>
            <person name="Baulcombe D."/>
            <person name="Birren B.W."/>
            <person name="Brown W."/>
            <person name="Ekwall K."/>
            <person name="Kellis M."/>
            <person name="Leatherwood J."/>
            <person name="Levin H."/>
            <person name="Margalit H."/>
            <person name="Martienssen R."/>
            <person name="Nieduszynski C.A."/>
            <person name="Spatafora J.W."/>
            <person name="Friedman N."/>
            <person name="Dalgaard J.Z."/>
            <person name="Baumann P."/>
            <person name="Niki H."/>
            <person name="Regev A."/>
            <person name="Nusbaum C."/>
        </authorList>
    </citation>
    <scope>NUCLEOTIDE SEQUENCE [LARGE SCALE GENOMIC DNA]</scope>
    <source>
        <strain evidence="4">yFS275 / FY16936</strain>
    </source>
</reference>
<dbReference type="HOGENOM" id="CLU_1116300_0_0_1"/>
<name>B6K4B4_SCHJY</name>
<feature type="compositionally biased region" description="Low complexity" evidence="1">
    <location>
        <begin position="27"/>
        <end position="49"/>
    </location>
</feature>
<feature type="compositionally biased region" description="Acidic residues" evidence="1">
    <location>
        <begin position="12"/>
        <end position="26"/>
    </location>
</feature>
<feature type="region of interest" description="Disordered" evidence="1">
    <location>
        <begin position="1"/>
        <end position="49"/>
    </location>
</feature>
<dbReference type="Pfam" id="PF08208">
    <property type="entry name" value="RNA_polI_A34"/>
    <property type="match status" value="1"/>
</dbReference>
<accession>B6K4B4</accession>
<protein>
    <submittedName>
        <fullName evidence="2">DNA-directed RNA polymerase I complex subunit Rpa34</fullName>
    </submittedName>
</protein>
<feature type="compositionally biased region" description="Basic and acidic residues" evidence="1">
    <location>
        <begin position="1"/>
        <end position="11"/>
    </location>
</feature>
<dbReference type="Proteomes" id="UP000001744">
    <property type="component" value="Unassembled WGS sequence"/>
</dbReference>
<evidence type="ECO:0000313" key="4">
    <source>
        <dbReference type="Proteomes" id="UP000001744"/>
    </source>
</evidence>
<dbReference type="GO" id="GO:0006360">
    <property type="term" value="P:transcription by RNA polymerase I"/>
    <property type="evidence" value="ECO:0007669"/>
    <property type="project" value="InterPro"/>
</dbReference>
<feature type="compositionally biased region" description="Polar residues" evidence="1">
    <location>
        <begin position="187"/>
        <end position="203"/>
    </location>
</feature>
<dbReference type="OMA" id="IEDQHSS"/>
<keyword evidence="2" id="KW-0804">Transcription</keyword>
<feature type="region of interest" description="Disordered" evidence="1">
    <location>
        <begin position="157"/>
        <end position="249"/>
    </location>
</feature>